<dbReference type="AlphaFoldDB" id="A0AAV2L7B0"/>
<organism evidence="1 2">
    <name type="scientific">Knipowitschia caucasica</name>
    <name type="common">Caucasian dwarf goby</name>
    <name type="synonym">Pomatoschistus caucasicus</name>
    <dbReference type="NCBI Taxonomy" id="637954"/>
    <lineage>
        <taxon>Eukaryota</taxon>
        <taxon>Metazoa</taxon>
        <taxon>Chordata</taxon>
        <taxon>Craniata</taxon>
        <taxon>Vertebrata</taxon>
        <taxon>Euteleostomi</taxon>
        <taxon>Actinopterygii</taxon>
        <taxon>Neopterygii</taxon>
        <taxon>Teleostei</taxon>
        <taxon>Neoteleostei</taxon>
        <taxon>Acanthomorphata</taxon>
        <taxon>Gobiaria</taxon>
        <taxon>Gobiiformes</taxon>
        <taxon>Gobioidei</taxon>
        <taxon>Gobiidae</taxon>
        <taxon>Gobiinae</taxon>
        <taxon>Knipowitschia</taxon>
    </lineage>
</organism>
<accession>A0AAV2L7B0</accession>
<name>A0AAV2L7B0_KNICA</name>
<keyword evidence="2" id="KW-1185">Reference proteome</keyword>
<gene>
    <name evidence="1" type="ORF">KC01_LOCUS24835</name>
</gene>
<sequence length="85" mass="9691">MANLPRHFQWFCGWSVTDRAFRRSTVPSQCSLKRSCRKQQHLFPSPFLGAAADSGTVKYGVVTFEETVVRVLYFTVVAPVHEEEV</sequence>
<proteinExistence type="predicted"/>
<evidence type="ECO:0000313" key="2">
    <source>
        <dbReference type="Proteomes" id="UP001497482"/>
    </source>
</evidence>
<dbReference type="EMBL" id="OZ035843">
    <property type="protein sequence ID" value="CAL1596130.1"/>
    <property type="molecule type" value="Genomic_DNA"/>
</dbReference>
<evidence type="ECO:0000313" key="1">
    <source>
        <dbReference type="EMBL" id="CAL1596130.1"/>
    </source>
</evidence>
<dbReference type="Proteomes" id="UP001497482">
    <property type="component" value="Chromosome 21"/>
</dbReference>
<protein>
    <submittedName>
        <fullName evidence="1">Uncharacterized protein</fullName>
    </submittedName>
</protein>
<reference evidence="1 2" key="1">
    <citation type="submission" date="2024-04" db="EMBL/GenBank/DDBJ databases">
        <authorList>
            <person name="Waldvogel A.-M."/>
            <person name="Schoenle A."/>
        </authorList>
    </citation>
    <scope>NUCLEOTIDE SEQUENCE [LARGE SCALE GENOMIC DNA]</scope>
</reference>